<dbReference type="Pfam" id="PF00106">
    <property type="entry name" value="adh_short"/>
    <property type="match status" value="1"/>
</dbReference>
<evidence type="ECO:0000313" key="1">
    <source>
        <dbReference type="EMBL" id="BEV06030.1"/>
    </source>
</evidence>
<accession>A0ABN7CHV5</accession>
<dbReference type="InterPro" id="IPR002347">
    <property type="entry name" value="SDR_fam"/>
</dbReference>
<protein>
    <recommendedName>
        <fullName evidence="3">Short chain dehydrogenase</fullName>
    </recommendedName>
</protein>
<keyword evidence="2" id="KW-1185">Reference proteome</keyword>
<dbReference type="Proteomes" id="UP001380186">
    <property type="component" value="Chromosome"/>
</dbReference>
<dbReference type="CDD" id="cd05233">
    <property type="entry name" value="SDR_c"/>
    <property type="match status" value="1"/>
</dbReference>
<gene>
    <name evidence="1" type="ORF">CRDW_34040</name>
</gene>
<sequence length="237" mass="27502">MDFSNQNFTQNEWESCLKVLKALKDEPFLNPDNQTFSGLITKIHKNAKKQNRLESYSQMKTHDLEINSESVLMKKALAGVSAFYDDEKNDTQLTRLQIPKNCYCCNQSYQYAHSFYTRLCPKCADENYEKRFLSADLTGRNVILTGGRVKVGFATALKLLRNGANLVLTTRFPALALETLQQEADYEEWKDRLWIYGLDLRNLKAIQEFIDFFQSKFETLDILINNAAQTIKYPDQY</sequence>
<dbReference type="InterPro" id="IPR053354">
    <property type="entry name" value="MGDG_epimerase"/>
</dbReference>
<evidence type="ECO:0000313" key="2">
    <source>
        <dbReference type="Proteomes" id="UP001380186"/>
    </source>
</evidence>
<organism evidence="1 2">
    <name type="scientific">Chryseobacterium gambrini</name>
    <dbReference type="NCBI Taxonomy" id="373672"/>
    <lineage>
        <taxon>Bacteria</taxon>
        <taxon>Pseudomonadati</taxon>
        <taxon>Bacteroidota</taxon>
        <taxon>Flavobacteriia</taxon>
        <taxon>Flavobacteriales</taxon>
        <taxon>Weeksellaceae</taxon>
        <taxon>Chryseobacterium group</taxon>
        <taxon>Chryseobacterium</taxon>
    </lineage>
</organism>
<evidence type="ECO:0008006" key="3">
    <source>
        <dbReference type="Google" id="ProtNLM"/>
    </source>
</evidence>
<dbReference type="SUPFAM" id="SSF51735">
    <property type="entry name" value="NAD(P)-binding Rossmann-fold domains"/>
    <property type="match status" value="1"/>
</dbReference>
<dbReference type="EMBL" id="AP029022">
    <property type="protein sequence ID" value="BEV06030.1"/>
    <property type="molecule type" value="Genomic_DNA"/>
</dbReference>
<dbReference type="PANTHER" id="PTHR43558">
    <property type="entry name" value="REDUCTASE, PUTATIVE (AFU_ORTHOLOGUE AFUA_3G10540)-RELATED"/>
    <property type="match status" value="1"/>
</dbReference>
<name>A0ABN7CHV5_9FLAO</name>
<dbReference type="InterPro" id="IPR036291">
    <property type="entry name" value="NAD(P)-bd_dom_sf"/>
</dbReference>
<dbReference type="PANTHER" id="PTHR43558:SF8">
    <property type="entry name" value="SHORT-CHAIN DEHYDROGENASE_REDUCTASE FAMILY PROTEIN"/>
    <property type="match status" value="1"/>
</dbReference>
<reference evidence="1 2" key="1">
    <citation type="journal article" date="2020" name="Microbes Environ.">
        <title>Synthetic bacterial community of duckweed: a simple and stable system to study plant-microbe interactions.</title>
        <authorList>
            <person name="Ishizawa H."/>
            <person name="Tada M."/>
            <person name="Kuroda M."/>
            <person name="Inoue D."/>
            <person name="Futamata H."/>
            <person name="Ike M."/>
        </authorList>
    </citation>
    <scope>NUCLEOTIDE SEQUENCE [LARGE SCALE GENOMIC DNA]</scope>
    <source>
        <strain evidence="1 2">DW100</strain>
    </source>
</reference>
<proteinExistence type="predicted"/>
<dbReference type="Gene3D" id="3.40.50.720">
    <property type="entry name" value="NAD(P)-binding Rossmann-like Domain"/>
    <property type="match status" value="1"/>
</dbReference>
<dbReference type="RefSeq" id="WP_338613412.1">
    <property type="nucleotide sequence ID" value="NZ_AP029022.1"/>
</dbReference>